<dbReference type="SMART" id="SM00316">
    <property type="entry name" value="S1"/>
    <property type="match status" value="1"/>
</dbReference>
<evidence type="ECO:0000256" key="1">
    <source>
        <dbReference type="ARBA" id="ARBA00001946"/>
    </source>
</evidence>
<evidence type="ECO:0000256" key="3">
    <source>
        <dbReference type="ARBA" id="ARBA00022801"/>
    </source>
</evidence>
<sequence length="482" mass="55893">MKEIFIERRESLLRIGIRENGKLVESIVEEKKNEPIIGEIYKARVKKIIPAINSIFVDLGLNKEGYLYYSGELKNKGIKKGDDILVEVVKEPINDKGAKLTTKVSIPGKYIVLNCYETGIKFSKRINNEEKKKEILENLEELSDVSITVRTEAINVDIKTLKSEISKLYSEFIEIDNSLKYSTEVKKVYGEDLSLFRILRNTIGQDPVKIYTDAQCDFNKIKNFISNEENVTLELYSEMRNIFDFYGIEKELLKLRHNKVNLPCGGSIIIDKTEAMYVIDVNSGKNIKGRSFDKTILETNLEAAKEIGNQVKVRNLSGIIVIDFIDMRDKSQRNIVMKAIEESFASDKGNTKIFPFTELDLVQISRRRQGKSIYEYMEEKCMTCKGQGMILKLSYIQDLIRNEILRIKEENNINSFYIEVDNVYRERIKGDLFNFMKEIDGIDKEIYLNYVENIEGFKVEPLIFQSQKVNLEKYKITEFDTI</sequence>
<dbReference type="NCBIfam" id="TIGR00757">
    <property type="entry name" value="RNaseEG"/>
    <property type="match status" value="1"/>
</dbReference>
<dbReference type="PANTHER" id="PTHR30001:SF0">
    <property type="entry name" value="RIBONUCLEASE G"/>
    <property type="match status" value="1"/>
</dbReference>
<dbReference type="Proteomes" id="UP000094652">
    <property type="component" value="Chromosome"/>
</dbReference>
<name>A0A1D7XH50_9CLOT</name>
<evidence type="ECO:0000256" key="2">
    <source>
        <dbReference type="ARBA" id="ARBA00022723"/>
    </source>
</evidence>
<proteinExistence type="predicted"/>
<dbReference type="Pfam" id="PF10150">
    <property type="entry name" value="RNase_E_G"/>
    <property type="match status" value="1"/>
</dbReference>
<accession>A0A1D7XH50</accession>
<dbReference type="GO" id="GO:0046872">
    <property type="term" value="F:metal ion binding"/>
    <property type="evidence" value="ECO:0007669"/>
    <property type="project" value="UniProtKB-KW"/>
</dbReference>
<dbReference type="GO" id="GO:0005737">
    <property type="term" value="C:cytoplasm"/>
    <property type="evidence" value="ECO:0007669"/>
    <property type="project" value="TreeGrafter"/>
</dbReference>
<keyword evidence="2" id="KW-0479">Metal-binding</keyword>
<evidence type="ECO:0000256" key="5">
    <source>
        <dbReference type="ARBA" id="ARBA00022884"/>
    </source>
</evidence>
<protein>
    <submittedName>
        <fullName evidence="7">Ribonuclease</fullName>
    </submittedName>
</protein>
<keyword evidence="8" id="KW-1185">Reference proteome</keyword>
<comment type="cofactor">
    <cofactor evidence="1">
        <name>Mg(2+)</name>
        <dbReference type="ChEBI" id="CHEBI:18420"/>
    </cofactor>
</comment>
<dbReference type="SUPFAM" id="SSF50249">
    <property type="entry name" value="Nucleic acid-binding proteins"/>
    <property type="match status" value="1"/>
</dbReference>
<feature type="domain" description="S1 motif" evidence="6">
    <location>
        <begin position="38"/>
        <end position="103"/>
    </location>
</feature>
<dbReference type="GO" id="GO:0006364">
    <property type="term" value="P:rRNA processing"/>
    <property type="evidence" value="ECO:0007669"/>
    <property type="project" value="TreeGrafter"/>
</dbReference>
<keyword evidence="3" id="KW-0378">Hydrolase</keyword>
<gene>
    <name evidence="7" type="ORF">BGI42_02710</name>
</gene>
<dbReference type="RefSeq" id="WP_069678845.1">
    <property type="nucleotide sequence ID" value="NZ_CP017253.2"/>
</dbReference>
<dbReference type="CDD" id="cd04453">
    <property type="entry name" value="S1_RNase_E"/>
    <property type="match status" value="1"/>
</dbReference>
<evidence type="ECO:0000259" key="6">
    <source>
        <dbReference type="PROSITE" id="PS50126"/>
    </source>
</evidence>
<keyword evidence="4" id="KW-0460">Magnesium</keyword>
<dbReference type="InterPro" id="IPR004659">
    <property type="entry name" value="RNase_E/G"/>
</dbReference>
<dbReference type="GO" id="GO:0016787">
    <property type="term" value="F:hydrolase activity"/>
    <property type="evidence" value="ECO:0007669"/>
    <property type="project" value="UniProtKB-KW"/>
</dbReference>
<keyword evidence="5" id="KW-0694">RNA-binding</keyword>
<dbReference type="GO" id="GO:0004540">
    <property type="term" value="F:RNA nuclease activity"/>
    <property type="evidence" value="ECO:0007669"/>
    <property type="project" value="InterPro"/>
</dbReference>
<reference evidence="8" key="1">
    <citation type="submission" date="2016-09" db="EMBL/GenBank/DDBJ databases">
        <title>Genomics of Clostridium taeniosporum, an organism which forms endospores with ribbon-like appendages.</title>
        <authorList>
            <person name="Walker J.R."/>
        </authorList>
    </citation>
    <scope>NUCLEOTIDE SEQUENCE [LARGE SCALE GENOMIC DNA]</scope>
    <source>
        <strain evidence="8">1/k</strain>
    </source>
</reference>
<dbReference type="AlphaFoldDB" id="A0A1D7XH50"/>
<dbReference type="PROSITE" id="PS50126">
    <property type="entry name" value="S1"/>
    <property type="match status" value="1"/>
</dbReference>
<organism evidence="7 8">
    <name type="scientific">Clostridium taeniosporum</name>
    <dbReference type="NCBI Taxonomy" id="394958"/>
    <lineage>
        <taxon>Bacteria</taxon>
        <taxon>Bacillati</taxon>
        <taxon>Bacillota</taxon>
        <taxon>Clostridia</taxon>
        <taxon>Eubacteriales</taxon>
        <taxon>Clostridiaceae</taxon>
        <taxon>Clostridium</taxon>
    </lineage>
</organism>
<dbReference type="GO" id="GO:0003723">
    <property type="term" value="F:RNA binding"/>
    <property type="evidence" value="ECO:0007669"/>
    <property type="project" value="UniProtKB-KW"/>
</dbReference>
<dbReference type="STRING" id="394958.BGI42_02710"/>
<dbReference type="InterPro" id="IPR003029">
    <property type="entry name" value="S1_domain"/>
</dbReference>
<dbReference type="Gene3D" id="2.40.50.140">
    <property type="entry name" value="Nucleic acid-binding proteins"/>
    <property type="match status" value="1"/>
</dbReference>
<dbReference type="InterPro" id="IPR012340">
    <property type="entry name" value="NA-bd_OB-fold"/>
</dbReference>
<evidence type="ECO:0000313" key="7">
    <source>
        <dbReference type="EMBL" id="AOR22684.1"/>
    </source>
</evidence>
<dbReference type="InterPro" id="IPR019307">
    <property type="entry name" value="RNA-bd_AU-1/RNase_E/G"/>
</dbReference>
<dbReference type="OrthoDB" id="9804278at2"/>
<dbReference type="PANTHER" id="PTHR30001">
    <property type="entry name" value="RIBONUCLEASE"/>
    <property type="match status" value="1"/>
</dbReference>
<dbReference type="EMBL" id="CP017253">
    <property type="protein sequence ID" value="AOR22684.1"/>
    <property type="molecule type" value="Genomic_DNA"/>
</dbReference>
<dbReference type="KEGG" id="ctae:BGI42_02710"/>
<evidence type="ECO:0000313" key="8">
    <source>
        <dbReference type="Proteomes" id="UP000094652"/>
    </source>
</evidence>
<evidence type="ECO:0000256" key="4">
    <source>
        <dbReference type="ARBA" id="ARBA00022842"/>
    </source>
</evidence>